<keyword evidence="4" id="KW-1185">Reference proteome</keyword>
<dbReference type="Proteomes" id="UP001058974">
    <property type="component" value="Chromosome 3"/>
</dbReference>
<comment type="caution">
    <text evidence="3">The sequence shown here is derived from an EMBL/GenBank/DDBJ whole genome shotgun (WGS) entry which is preliminary data.</text>
</comment>
<dbReference type="OrthoDB" id="540503at2759"/>
<dbReference type="PANTHER" id="PTHR46038:SF37">
    <property type="entry name" value="GLYCOSYLTRANSFERASE"/>
    <property type="match status" value="1"/>
</dbReference>
<proteinExistence type="predicted"/>
<dbReference type="PANTHER" id="PTHR46038">
    <property type="entry name" value="EXPRESSED PROTEIN-RELATED"/>
    <property type="match status" value="1"/>
</dbReference>
<evidence type="ECO:0000313" key="4">
    <source>
        <dbReference type="Proteomes" id="UP001058974"/>
    </source>
</evidence>
<dbReference type="Gramene" id="Psat3g169640.1">
    <property type="protein sequence ID" value="Psat3g169640.1.cds"/>
    <property type="gene ID" value="Psat3g169640"/>
</dbReference>
<feature type="transmembrane region" description="Helical" evidence="1">
    <location>
        <begin position="12"/>
        <end position="31"/>
    </location>
</feature>
<reference evidence="3 4" key="1">
    <citation type="journal article" date="2022" name="Nat. Genet.">
        <title>Improved pea reference genome and pan-genome highlight genomic features and evolutionary characteristics.</title>
        <authorList>
            <person name="Yang T."/>
            <person name="Liu R."/>
            <person name="Luo Y."/>
            <person name="Hu S."/>
            <person name="Wang D."/>
            <person name="Wang C."/>
            <person name="Pandey M.K."/>
            <person name="Ge S."/>
            <person name="Xu Q."/>
            <person name="Li N."/>
            <person name="Li G."/>
            <person name="Huang Y."/>
            <person name="Saxena R.K."/>
            <person name="Ji Y."/>
            <person name="Li M."/>
            <person name="Yan X."/>
            <person name="He Y."/>
            <person name="Liu Y."/>
            <person name="Wang X."/>
            <person name="Xiang C."/>
            <person name="Varshney R.K."/>
            <person name="Ding H."/>
            <person name="Gao S."/>
            <person name="Zong X."/>
        </authorList>
    </citation>
    <scope>NUCLEOTIDE SEQUENCE [LARGE SCALE GENOMIC DNA]</scope>
    <source>
        <strain evidence="3 4">cv. Zhongwan 6</strain>
    </source>
</reference>
<evidence type="ECO:0000313" key="3">
    <source>
        <dbReference type="EMBL" id="KAI5431164.1"/>
    </source>
</evidence>
<dbReference type="AlphaFoldDB" id="A0A9D4Y3G7"/>
<feature type="domain" description="Nucleotide-diphospho-sugar transferase" evidence="2">
    <location>
        <begin position="110"/>
        <end position="312"/>
    </location>
</feature>
<evidence type="ECO:0000259" key="2">
    <source>
        <dbReference type="Pfam" id="PF03407"/>
    </source>
</evidence>
<dbReference type="InterPro" id="IPR005069">
    <property type="entry name" value="Nucl-diP-sugar_transferase"/>
</dbReference>
<keyword evidence="1" id="KW-0472">Membrane</keyword>
<sequence>MPRMRILGSRKCVYVLPLTAFLIMLMFFLQYHNLGTVTTTQTKYDSEKQELHFLYQYDSEKQELIHVLKKATMPDRTVILTMVDESHAKPGSILEVFLKSFKYGQGTQRFLSHLVIITMDLQAFQYCRLLHPYCIHPSTFEPYFSTKRRSVTTPDHSVLFSWRRNHVLMQVIELGYNIIFTETDVLWLKSPLVNFHPQLELSISCNFVSDGERAYSVQEGGIFFMKANYVTPEFLKHWKLTKVLYPDSNLDESMCATLEIHEELVDIYGFRVHRIDTNHFGGFCQRYDGMLEDAYTIHANCCDDLKNKVHDLRIVLDDWIRLRNRVSKNNATEKTALRWPQKCTQHSALKFSQRIHI</sequence>
<protein>
    <recommendedName>
        <fullName evidence="2">Nucleotide-diphospho-sugar transferase domain-containing protein</fullName>
    </recommendedName>
</protein>
<accession>A0A9D4Y3G7</accession>
<dbReference type="Gramene" id="Psat03G0535600-T1">
    <property type="protein sequence ID" value="KAI5431164.1"/>
    <property type="gene ID" value="KIW84_035356"/>
</dbReference>
<dbReference type="Gramene" id="PSAT_LOCUS11535_t1">
    <property type="protein sequence ID" value="CAL5191591.1"/>
    <property type="gene ID" value="PSAT_LOCUS11535"/>
</dbReference>
<dbReference type="EMBL" id="JAMSHJ010000003">
    <property type="protein sequence ID" value="KAI5431164.1"/>
    <property type="molecule type" value="Genomic_DNA"/>
</dbReference>
<evidence type="ECO:0000256" key="1">
    <source>
        <dbReference type="SAM" id="Phobius"/>
    </source>
</evidence>
<gene>
    <name evidence="3" type="ORF">KIW84_035356</name>
</gene>
<dbReference type="Pfam" id="PF03407">
    <property type="entry name" value="Nucleotid_trans"/>
    <property type="match status" value="1"/>
</dbReference>
<organism evidence="3 4">
    <name type="scientific">Pisum sativum</name>
    <name type="common">Garden pea</name>
    <name type="synonym">Lathyrus oleraceus</name>
    <dbReference type="NCBI Taxonomy" id="3888"/>
    <lineage>
        <taxon>Eukaryota</taxon>
        <taxon>Viridiplantae</taxon>
        <taxon>Streptophyta</taxon>
        <taxon>Embryophyta</taxon>
        <taxon>Tracheophyta</taxon>
        <taxon>Spermatophyta</taxon>
        <taxon>Magnoliopsida</taxon>
        <taxon>eudicotyledons</taxon>
        <taxon>Gunneridae</taxon>
        <taxon>Pentapetalae</taxon>
        <taxon>rosids</taxon>
        <taxon>fabids</taxon>
        <taxon>Fabales</taxon>
        <taxon>Fabaceae</taxon>
        <taxon>Papilionoideae</taxon>
        <taxon>50 kb inversion clade</taxon>
        <taxon>NPAAA clade</taxon>
        <taxon>Hologalegina</taxon>
        <taxon>IRL clade</taxon>
        <taxon>Fabeae</taxon>
        <taxon>Lathyrus</taxon>
    </lineage>
</organism>
<keyword evidence="1" id="KW-0812">Transmembrane</keyword>
<name>A0A9D4Y3G7_PEA</name>
<dbReference type="InterPro" id="IPR044821">
    <property type="entry name" value="At1g28695/At4g15970-like"/>
</dbReference>
<keyword evidence="1" id="KW-1133">Transmembrane helix</keyword>